<dbReference type="Gene3D" id="2.40.128.280">
    <property type="match status" value="1"/>
</dbReference>
<dbReference type="EMBL" id="QICL01000012">
    <property type="protein sequence ID" value="PXV63855.1"/>
    <property type="molecule type" value="Genomic_DNA"/>
</dbReference>
<feature type="domain" description="Lipocalin-like" evidence="2">
    <location>
        <begin position="20"/>
        <end position="136"/>
    </location>
</feature>
<name>A0A2V3PNG5_9BACT</name>
<evidence type="ECO:0000313" key="4">
    <source>
        <dbReference type="Proteomes" id="UP000247973"/>
    </source>
</evidence>
<feature type="chain" id="PRO_5016053516" evidence="1">
    <location>
        <begin position="23"/>
        <end position="136"/>
    </location>
</feature>
<dbReference type="Proteomes" id="UP000247973">
    <property type="component" value="Unassembled WGS sequence"/>
</dbReference>
<evidence type="ECO:0000256" key="1">
    <source>
        <dbReference type="SAM" id="SignalP"/>
    </source>
</evidence>
<feature type="signal peptide" evidence="1">
    <location>
        <begin position="1"/>
        <end position="22"/>
    </location>
</feature>
<evidence type="ECO:0000313" key="3">
    <source>
        <dbReference type="EMBL" id="PXV63855.1"/>
    </source>
</evidence>
<organism evidence="3 4">
    <name type="scientific">Dysgonomonas alginatilytica</name>
    <dbReference type="NCBI Taxonomy" id="1605892"/>
    <lineage>
        <taxon>Bacteria</taxon>
        <taxon>Pseudomonadati</taxon>
        <taxon>Bacteroidota</taxon>
        <taxon>Bacteroidia</taxon>
        <taxon>Bacteroidales</taxon>
        <taxon>Dysgonomonadaceae</taxon>
        <taxon>Dysgonomonas</taxon>
    </lineage>
</organism>
<dbReference type="InterPro" id="IPR024311">
    <property type="entry name" value="Lipocalin-like"/>
</dbReference>
<keyword evidence="1" id="KW-0732">Signal</keyword>
<comment type="caution">
    <text evidence="3">The sequence shown here is derived from an EMBL/GenBank/DDBJ whole genome shotgun (WGS) entry which is preliminary data.</text>
</comment>
<dbReference type="OrthoDB" id="1029828at2"/>
<evidence type="ECO:0000259" key="2">
    <source>
        <dbReference type="Pfam" id="PF16585"/>
    </source>
</evidence>
<protein>
    <submittedName>
        <fullName evidence="3">Lipocalin-like protein</fullName>
    </submittedName>
</protein>
<dbReference type="Pfam" id="PF16585">
    <property type="entry name" value="Lipocalin_8"/>
    <property type="match status" value="1"/>
</dbReference>
<proteinExistence type="predicted"/>
<keyword evidence="4" id="KW-1185">Reference proteome</keyword>
<dbReference type="RefSeq" id="WP_110310819.1">
    <property type="nucleotide sequence ID" value="NZ_QICL01000012.1"/>
</dbReference>
<dbReference type="PROSITE" id="PS51257">
    <property type="entry name" value="PROKAR_LIPOPROTEIN"/>
    <property type="match status" value="1"/>
</dbReference>
<accession>A0A2V3PNG5</accession>
<reference evidence="3 4" key="1">
    <citation type="submission" date="2018-03" db="EMBL/GenBank/DDBJ databases">
        <title>Genomic Encyclopedia of Archaeal and Bacterial Type Strains, Phase II (KMG-II): from individual species to whole genera.</title>
        <authorList>
            <person name="Goeker M."/>
        </authorList>
    </citation>
    <scope>NUCLEOTIDE SEQUENCE [LARGE SCALE GENOMIC DNA]</scope>
    <source>
        <strain evidence="3 4">DSM 100214</strain>
    </source>
</reference>
<sequence length="136" mass="15921">MNFRKLSLLILFFSLLGFYSCGDDENSNLEGRWQLNQIETSDGKKQDVDTIFYSFDRNVFQYLKLTSDTETFMGFGNYSVSGGEIKVDLIWDSFRPYECDTCLGWNNLSRNFIIKKNTSSALILESEEEILYFKKY</sequence>
<gene>
    <name evidence="3" type="ORF">CLV62_112104</name>
</gene>
<dbReference type="AlphaFoldDB" id="A0A2V3PNG5"/>